<dbReference type="EMBL" id="QGKV02001507">
    <property type="protein sequence ID" value="KAF3531426.1"/>
    <property type="molecule type" value="Genomic_DNA"/>
</dbReference>
<dbReference type="Proteomes" id="UP000266723">
    <property type="component" value="Unassembled WGS sequence"/>
</dbReference>
<feature type="region of interest" description="Disordered" evidence="1">
    <location>
        <begin position="109"/>
        <end position="136"/>
    </location>
</feature>
<keyword evidence="3" id="KW-1185">Reference proteome</keyword>
<evidence type="ECO:0000313" key="3">
    <source>
        <dbReference type="Proteomes" id="UP000266723"/>
    </source>
</evidence>
<reference evidence="2 3" key="1">
    <citation type="journal article" date="2020" name="BMC Genomics">
        <title>Intraspecific diversification of the crop wild relative Brassica cretica Lam. using demographic model selection.</title>
        <authorList>
            <person name="Kioukis A."/>
            <person name="Michalopoulou V.A."/>
            <person name="Briers L."/>
            <person name="Pirintsos S."/>
            <person name="Studholme D.J."/>
            <person name="Pavlidis P."/>
            <person name="Sarris P.F."/>
        </authorList>
    </citation>
    <scope>NUCLEOTIDE SEQUENCE [LARGE SCALE GENOMIC DNA]</scope>
    <source>
        <strain evidence="3">cv. PFS-1207/04</strain>
    </source>
</reference>
<feature type="compositionally biased region" description="Basic and acidic residues" evidence="1">
    <location>
        <begin position="26"/>
        <end position="36"/>
    </location>
</feature>
<feature type="region of interest" description="Disordered" evidence="1">
    <location>
        <begin position="26"/>
        <end position="58"/>
    </location>
</feature>
<accession>A0ABQ7BH25</accession>
<gene>
    <name evidence="2" type="ORF">DY000_02039523</name>
</gene>
<proteinExistence type="predicted"/>
<protein>
    <submittedName>
        <fullName evidence="2">Uncharacterized protein</fullName>
    </submittedName>
</protein>
<sequence>MIDSSTRTSIDTNPRADMVATLVLQRDENGDLHDPGGHLCNGSGPYSDDGKDPKNSVEDECIPKSETAKVVKKQEALVKGKAVENERHHVNAISDDDFGEVLEQEKLEEDDFAARDPHPPTLARVISSRRSWKKKL</sequence>
<comment type="caution">
    <text evidence="2">The sequence shown here is derived from an EMBL/GenBank/DDBJ whole genome shotgun (WGS) entry which is preliminary data.</text>
</comment>
<feature type="compositionally biased region" description="Basic and acidic residues" evidence="1">
    <location>
        <begin position="48"/>
        <end position="58"/>
    </location>
</feature>
<evidence type="ECO:0000256" key="1">
    <source>
        <dbReference type="SAM" id="MobiDB-lite"/>
    </source>
</evidence>
<evidence type="ECO:0000313" key="2">
    <source>
        <dbReference type="EMBL" id="KAF3531426.1"/>
    </source>
</evidence>
<name>A0ABQ7BH25_BRACR</name>
<organism evidence="2 3">
    <name type="scientific">Brassica cretica</name>
    <name type="common">Mustard</name>
    <dbReference type="NCBI Taxonomy" id="69181"/>
    <lineage>
        <taxon>Eukaryota</taxon>
        <taxon>Viridiplantae</taxon>
        <taxon>Streptophyta</taxon>
        <taxon>Embryophyta</taxon>
        <taxon>Tracheophyta</taxon>
        <taxon>Spermatophyta</taxon>
        <taxon>Magnoliopsida</taxon>
        <taxon>eudicotyledons</taxon>
        <taxon>Gunneridae</taxon>
        <taxon>Pentapetalae</taxon>
        <taxon>rosids</taxon>
        <taxon>malvids</taxon>
        <taxon>Brassicales</taxon>
        <taxon>Brassicaceae</taxon>
        <taxon>Brassiceae</taxon>
        <taxon>Brassica</taxon>
    </lineage>
</organism>